<evidence type="ECO:0008006" key="4">
    <source>
        <dbReference type="Google" id="ProtNLM"/>
    </source>
</evidence>
<dbReference type="EMBL" id="JAOQKI010000035">
    <property type="protein sequence ID" value="MCU6718300.1"/>
    <property type="molecule type" value="Genomic_DNA"/>
</dbReference>
<evidence type="ECO:0000313" key="3">
    <source>
        <dbReference type="Proteomes" id="UP001209666"/>
    </source>
</evidence>
<keyword evidence="3" id="KW-1185">Reference proteome</keyword>
<proteinExistence type="predicted"/>
<comment type="caution">
    <text evidence="2">The sequence shown here is derived from an EMBL/GenBank/DDBJ whole genome shotgun (WGS) entry which is preliminary data.</text>
</comment>
<sequence>MIGEYEEVHSHADMYPIDMMVGYLRSIIGGQLGGSSATISTYDASVVNATEPFQLAQMMDGMLSTYLEQVKDRVNSCEEFYELQQQQWQESIRLRTEEGIVKTLVGVGTMILGGMLVVATCGMALPLVATVGVMAIGAGTVAYGFSNTVEGGQDVYAGVTGDPRMVSVNPIRDTLFASNPDLYYLIGNVLTIAASLILTGGMAANAAVSAGTSIGRAVVTEYAKQGLTVAASSYVDKRMTEATNSPLAGFVVGSLTGIATYGTLSELDSMANVSGLHSSFAEGMSKEDAQKYLDFLENGSKEGLTEAEIRGIGKVDEALALKKVNPEELLELRKQQLGNVGESGRKSKWWHEGYVNDLSDIQMILGVKQSDKGLSTLGSATRENAMSAGKAWVGDSYNVIKDNSGNILGYSSADGMRAFRIQYKPKEGMWKANFQENIMVNNPYPNPGQHSSQLKNVHIDILD</sequence>
<name>A0ABT2SHE3_9FIRM</name>
<reference evidence="2 3" key="1">
    <citation type="journal article" date="2021" name="ISME Commun">
        <title>Automated analysis of genomic sequences facilitates high-throughput and comprehensive description of bacteria.</title>
        <authorList>
            <person name="Hitch T.C.A."/>
        </authorList>
    </citation>
    <scope>NUCLEOTIDE SEQUENCE [LARGE SCALE GENOMIC DNA]</scope>
    <source>
        <strain evidence="2 3">Sanger_19</strain>
    </source>
</reference>
<dbReference type="RefSeq" id="WP_262624371.1">
    <property type="nucleotide sequence ID" value="NZ_JAOQKI010000035.1"/>
</dbReference>
<feature type="transmembrane region" description="Helical" evidence="1">
    <location>
        <begin position="182"/>
        <end position="204"/>
    </location>
</feature>
<protein>
    <recommendedName>
        <fullName evidence="4">LXG domain-containing protein</fullName>
    </recommendedName>
</protein>
<evidence type="ECO:0000313" key="2">
    <source>
        <dbReference type="EMBL" id="MCU6718300.1"/>
    </source>
</evidence>
<dbReference type="Proteomes" id="UP001209666">
    <property type="component" value="Unassembled WGS sequence"/>
</dbReference>
<organism evidence="2 3">
    <name type="scientific">Roseburia amylophila</name>
    <dbReference type="NCBI Taxonomy" id="2981794"/>
    <lineage>
        <taxon>Bacteria</taxon>
        <taxon>Bacillati</taxon>
        <taxon>Bacillota</taxon>
        <taxon>Clostridia</taxon>
        <taxon>Lachnospirales</taxon>
        <taxon>Lachnospiraceae</taxon>
        <taxon>Roseburia</taxon>
    </lineage>
</organism>
<keyword evidence="1" id="KW-0472">Membrane</keyword>
<evidence type="ECO:0000256" key="1">
    <source>
        <dbReference type="SAM" id="Phobius"/>
    </source>
</evidence>
<feature type="transmembrane region" description="Helical" evidence="1">
    <location>
        <begin position="124"/>
        <end position="145"/>
    </location>
</feature>
<keyword evidence="1" id="KW-0812">Transmembrane</keyword>
<accession>A0ABT2SHE3</accession>
<feature type="transmembrane region" description="Helical" evidence="1">
    <location>
        <begin position="99"/>
        <end position="118"/>
    </location>
</feature>
<keyword evidence="1" id="KW-1133">Transmembrane helix</keyword>
<gene>
    <name evidence="2" type="ORF">OCV43_13740</name>
</gene>